<proteinExistence type="predicted"/>
<dbReference type="InterPro" id="IPR048207">
    <property type="entry name" value="HprT-like"/>
</dbReference>
<evidence type="ECO:0000313" key="1">
    <source>
        <dbReference type="EMBL" id="QHC49842.1"/>
    </source>
</evidence>
<reference evidence="1 2" key="1">
    <citation type="submission" date="2019-01" db="EMBL/GenBank/DDBJ databases">
        <title>Complete genome of a denitifying bacterium Halomons sp. BC-M4-5.</title>
        <authorList>
            <person name="Wang L."/>
            <person name="Shao Z."/>
        </authorList>
    </citation>
    <scope>NUCLEOTIDE SEQUENCE [LARGE SCALE GENOMIC DNA]</scope>
    <source>
        <strain evidence="1 2">BC-M4-5</strain>
    </source>
</reference>
<dbReference type="OrthoDB" id="6548477at2"/>
<accession>A0A6I6SJZ9</accession>
<dbReference type="KEGG" id="htx:EKK97_09830"/>
<dbReference type="PROSITE" id="PS51257">
    <property type="entry name" value="PROKAR_LIPOPROTEIN"/>
    <property type="match status" value="1"/>
</dbReference>
<organism evidence="1 2">
    <name type="scientific">Billgrantia tianxiuensis</name>
    <dbReference type="NCBI Taxonomy" id="2497861"/>
    <lineage>
        <taxon>Bacteria</taxon>
        <taxon>Pseudomonadati</taxon>
        <taxon>Pseudomonadota</taxon>
        <taxon>Gammaproteobacteria</taxon>
        <taxon>Oceanospirillales</taxon>
        <taxon>Halomonadaceae</taxon>
        <taxon>Billgrantia</taxon>
    </lineage>
</organism>
<dbReference type="NCBIfam" id="NF041532">
    <property type="entry name" value="HprT"/>
    <property type="match status" value="1"/>
</dbReference>
<dbReference type="RefSeq" id="WP_159551503.1">
    <property type="nucleotide sequence ID" value="NZ_CP035042.1"/>
</dbReference>
<evidence type="ECO:0000313" key="2">
    <source>
        <dbReference type="Proteomes" id="UP000464013"/>
    </source>
</evidence>
<dbReference type="Proteomes" id="UP000464013">
    <property type="component" value="Chromosome"/>
</dbReference>
<protein>
    <submittedName>
        <fullName evidence="1">Type III secretion protein HrpT</fullName>
    </submittedName>
</protein>
<sequence>MRRILAVAIPLLLAGCATHERQGCSGSESCARPLSSPEHLVIWWAPDMRGGLAEGQVTTRYRYGD</sequence>
<gene>
    <name evidence="1" type="ORF">EKK97_09830</name>
</gene>
<dbReference type="AlphaFoldDB" id="A0A6I6SJZ9"/>
<dbReference type="EMBL" id="CP035042">
    <property type="protein sequence ID" value="QHC49842.1"/>
    <property type="molecule type" value="Genomic_DNA"/>
</dbReference>
<keyword evidence="2" id="KW-1185">Reference proteome</keyword>
<name>A0A6I6SJZ9_9GAMM</name>